<comment type="caution">
    <text evidence="1">The sequence shown here is derived from an EMBL/GenBank/DDBJ whole genome shotgun (WGS) entry which is preliminary data.</text>
</comment>
<proteinExistence type="predicted"/>
<evidence type="ECO:0000313" key="1">
    <source>
        <dbReference type="EMBL" id="MBM3276382.1"/>
    </source>
</evidence>
<protein>
    <submittedName>
        <fullName evidence="1">Uncharacterized protein</fullName>
    </submittedName>
</protein>
<gene>
    <name evidence="1" type="ORF">FJZ00_14605</name>
</gene>
<reference evidence="1 2" key="1">
    <citation type="submission" date="2019-03" db="EMBL/GenBank/DDBJ databases">
        <title>Lake Tanganyika Metagenome-Assembled Genomes (MAGs).</title>
        <authorList>
            <person name="Tran P."/>
        </authorList>
    </citation>
    <scope>NUCLEOTIDE SEQUENCE [LARGE SCALE GENOMIC DNA]</scope>
    <source>
        <strain evidence="1">K_DeepCast_65m_m2_236</strain>
    </source>
</reference>
<dbReference type="Proteomes" id="UP000703893">
    <property type="component" value="Unassembled WGS sequence"/>
</dbReference>
<organism evidence="1 2">
    <name type="scientific">Candidatus Tanganyikabacteria bacterium</name>
    <dbReference type="NCBI Taxonomy" id="2961651"/>
    <lineage>
        <taxon>Bacteria</taxon>
        <taxon>Bacillati</taxon>
        <taxon>Candidatus Sericytochromatia</taxon>
        <taxon>Candidatus Tanganyikabacteria</taxon>
    </lineage>
</organism>
<sequence>MEWSDRELHEAGIVTMRRRINELPVAQLSGRAEVAGPSRAGFPGADSRQLKALERKVAELQKAVSQRDALINLYQQRVEALTAEVEGRKRGPFRLFR</sequence>
<evidence type="ECO:0000313" key="2">
    <source>
        <dbReference type="Proteomes" id="UP000703893"/>
    </source>
</evidence>
<name>A0A937X7W9_9BACT</name>
<dbReference type="EMBL" id="VGJX01000997">
    <property type="protein sequence ID" value="MBM3276382.1"/>
    <property type="molecule type" value="Genomic_DNA"/>
</dbReference>
<accession>A0A937X7W9</accession>
<dbReference type="AlphaFoldDB" id="A0A937X7W9"/>